<evidence type="ECO:0000313" key="8">
    <source>
        <dbReference type="Proteomes" id="UP000315312"/>
    </source>
</evidence>
<dbReference type="Proteomes" id="UP000315312">
    <property type="component" value="Unassembled WGS sequence"/>
</dbReference>
<comment type="subcellular location">
    <subcellularLocation>
        <location evidence="1">Cell envelope</location>
    </subcellularLocation>
</comment>
<dbReference type="PROSITE" id="PS51257">
    <property type="entry name" value="PROKAR_LIPOPROTEIN"/>
    <property type="match status" value="1"/>
</dbReference>
<dbReference type="AlphaFoldDB" id="A0A562KSR1"/>
<dbReference type="Pfam" id="PF13905">
    <property type="entry name" value="Thioredoxin_8"/>
    <property type="match status" value="1"/>
</dbReference>
<name>A0A562KSR1_9FLAO</name>
<dbReference type="SUPFAM" id="SSF52833">
    <property type="entry name" value="Thioredoxin-like"/>
    <property type="match status" value="1"/>
</dbReference>
<evidence type="ECO:0000256" key="4">
    <source>
        <dbReference type="ARBA" id="ARBA00023284"/>
    </source>
</evidence>
<accession>A0A562KSR1</accession>
<proteinExistence type="predicted"/>
<evidence type="ECO:0000259" key="6">
    <source>
        <dbReference type="PROSITE" id="PS51352"/>
    </source>
</evidence>
<organism evidence="7 8">
    <name type="scientific">Flavobacterium cheniae</name>
    <dbReference type="NCBI Taxonomy" id="295428"/>
    <lineage>
        <taxon>Bacteria</taxon>
        <taxon>Pseudomonadati</taxon>
        <taxon>Bacteroidota</taxon>
        <taxon>Flavobacteriia</taxon>
        <taxon>Flavobacteriales</taxon>
        <taxon>Flavobacteriaceae</taxon>
        <taxon>Flavobacterium</taxon>
    </lineage>
</organism>
<dbReference type="PROSITE" id="PS51352">
    <property type="entry name" value="THIOREDOXIN_2"/>
    <property type="match status" value="1"/>
</dbReference>
<reference evidence="7 8" key="1">
    <citation type="journal article" date="2015" name="Stand. Genomic Sci.">
        <title>Genomic Encyclopedia of Bacterial and Archaeal Type Strains, Phase III: the genomes of soil and plant-associated and newly described type strains.</title>
        <authorList>
            <person name="Whitman W.B."/>
            <person name="Woyke T."/>
            <person name="Klenk H.P."/>
            <person name="Zhou Y."/>
            <person name="Lilburn T.G."/>
            <person name="Beck B.J."/>
            <person name="De Vos P."/>
            <person name="Vandamme P."/>
            <person name="Eisen J.A."/>
            <person name="Garrity G."/>
            <person name="Hugenholtz P."/>
            <person name="Kyrpides N.C."/>
        </authorList>
    </citation>
    <scope>NUCLEOTIDE SEQUENCE [LARGE SCALE GENOMIC DNA]</scope>
    <source>
        <strain evidence="7 8">CGMCC 1.6844</strain>
    </source>
</reference>
<keyword evidence="5" id="KW-0732">Signal</keyword>
<evidence type="ECO:0000256" key="3">
    <source>
        <dbReference type="ARBA" id="ARBA00023157"/>
    </source>
</evidence>
<evidence type="ECO:0000256" key="1">
    <source>
        <dbReference type="ARBA" id="ARBA00004196"/>
    </source>
</evidence>
<dbReference type="InterPro" id="IPR050553">
    <property type="entry name" value="Thioredoxin_ResA/DsbE_sf"/>
</dbReference>
<evidence type="ECO:0000256" key="2">
    <source>
        <dbReference type="ARBA" id="ARBA00022748"/>
    </source>
</evidence>
<sequence length="167" mass="19398">MIKKMFVLATMLISTLGCAQKEETTFKNESLNYVLKTTEDKPISFQEIVKKHEGKTIFIELWASWCSDCIKAMPEVKKLNQTYGKDVVFVNLSFDKTSEKWIQGIEKYEVEGENYFIGDNMKGTFGKSLDVDWIPRYLIVDKTGKIVLYRAIEKDFDKIKEVLNKVK</sequence>
<dbReference type="EMBL" id="VLKM01000001">
    <property type="protein sequence ID" value="TWH98422.1"/>
    <property type="molecule type" value="Genomic_DNA"/>
</dbReference>
<gene>
    <name evidence="7" type="ORF">IP97_00373</name>
</gene>
<feature type="domain" description="Thioredoxin" evidence="6">
    <location>
        <begin position="24"/>
        <end position="167"/>
    </location>
</feature>
<comment type="caution">
    <text evidence="7">The sequence shown here is derived from an EMBL/GenBank/DDBJ whole genome shotgun (WGS) entry which is preliminary data.</text>
</comment>
<feature type="chain" id="PRO_5022898760" evidence="5">
    <location>
        <begin position="20"/>
        <end position="167"/>
    </location>
</feature>
<dbReference type="GO" id="GO:0016853">
    <property type="term" value="F:isomerase activity"/>
    <property type="evidence" value="ECO:0007669"/>
    <property type="project" value="UniProtKB-KW"/>
</dbReference>
<dbReference type="GO" id="GO:0017004">
    <property type="term" value="P:cytochrome complex assembly"/>
    <property type="evidence" value="ECO:0007669"/>
    <property type="project" value="UniProtKB-KW"/>
</dbReference>
<dbReference type="Gene3D" id="3.40.30.10">
    <property type="entry name" value="Glutaredoxin"/>
    <property type="match status" value="1"/>
</dbReference>
<keyword evidence="2" id="KW-0201">Cytochrome c-type biogenesis</keyword>
<feature type="signal peptide" evidence="5">
    <location>
        <begin position="1"/>
        <end position="19"/>
    </location>
</feature>
<dbReference type="RefSeq" id="WP_199757192.1">
    <property type="nucleotide sequence ID" value="NZ_SNZC01000001.1"/>
</dbReference>
<keyword evidence="8" id="KW-1185">Reference proteome</keyword>
<dbReference type="CDD" id="cd02966">
    <property type="entry name" value="TlpA_like_family"/>
    <property type="match status" value="1"/>
</dbReference>
<dbReference type="InterPro" id="IPR036249">
    <property type="entry name" value="Thioredoxin-like_sf"/>
</dbReference>
<dbReference type="GO" id="GO:0030313">
    <property type="term" value="C:cell envelope"/>
    <property type="evidence" value="ECO:0007669"/>
    <property type="project" value="UniProtKB-SubCell"/>
</dbReference>
<keyword evidence="7" id="KW-0413">Isomerase</keyword>
<dbReference type="PANTHER" id="PTHR42852">
    <property type="entry name" value="THIOL:DISULFIDE INTERCHANGE PROTEIN DSBE"/>
    <property type="match status" value="1"/>
</dbReference>
<keyword evidence="3" id="KW-1015">Disulfide bond</keyword>
<dbReference type="InterPro" id="IPR012336">
    <property type="entry name" value="Thioredoxin-like_fold"/>
</dbReference>
<evidence type="ECO:0000256" key="5">
    <source>
        <dbReference type="SAM" id="SignalP"/>
    </source>
</evidence>
<dbReference type="InterPro" id="IPR013766">
    <property type="entry name" value="Thioredoxin_domain"/>
</dbReference>
<dbReference type="PANTHER" id="PTHR42852:SF6">
    <property type="entry name" value="THIOL:DISULFIDE INTERCHANGE PROTEIN DSBE"/>
    <property type="match status" value="1"/>
</dbReference>
<keyword evidence="4" id="KW-0676">Redox-active center</keyword>
<protein>
    <submittedName>
        <fullName evidence="7">Thiol-disulfide isomerase/thioredoxin</fullName>
    </submittedName>
</protein>
<evidence type="ECO:0000313" key="7">
    <source>
        <dbReference type="EMBL" id="TWH98422.1"/>
    </source>
</evidence>